<feature type="transmembrane region" description="Helical" evidence="8">
    <location>
        <begin position="95"/>
        <end position="117"/>
    </location>
</feature>
<dbReference type="CDD" id="cd06186">
    <property type="entry name" value="NOX_Duox_like_FAD_NADP"/>
    <property type="match status" value="1"/>
</dbReference>
<protein>
    <submittedName>
        <fullName evidence="10">Ferric reduction oxidase 2</fullName>
    </submittedName>
</protein>
<dbReference type="PROSITE" id="PS51384">
    <property type="entry name" value="FAD_FR"/>
    <property type="match status" value="1"/>
</dbReference>
<dbReference type="SFLD" id="SFLDG01168">
    <property type="entry name" value="Ferric_reductase_subgroup_(FRE"/>
    <property type="match status" value="1"/>
</dbReference>
<dbReference type="InterPro" id="IPR017938">
    <property type="entry name" value="Riboflavin_synthase-like_b-brl"/>
</dbReference>
<evidence type="ECO:0000256" key="8">
    <source>
        <dbReference type="SAM" id="Phobius"/>
    </source>
</evidence>
<feature type="domain" description="FAD-binding FR-type" evidence="9">
    <location>
        <begin position="209"/>
        <end position="314"/>
    </location>
</feature>
<dbReference type="AlphaFoldDB" id="A0AAW2VI14"/>
<name>A0AAW2VI14_SESRA</name>
<proteinExistence type="predicted"/>
<reference evidence="10" key="2">
    <citation type="journal article" date="2024" name="Plant">
        <title>Genomic evolution and insights into agronomic trait innovations of Sesamum species.</title>
        <authorList>
            <person name="Miao H."/>
            <person name="Wang L."/>
            <person name="Qu L."/>
            <person name="Liu H."/>
            <person name="Sun Y."/>
            <person name="Le M."/>
            <person name="Wang Q."/>
            <person name="Wei S."/>
            <person name="Zheng Y."/>
            <person name="Lin W."/>
            <person name="Duan Y."/>
            <person name="Cao H."/>
            <person name="Xiong S."/>
            <person name="Wang X."/>
            <person name="Wei L."/>
            <person name="Li C."/>
            <person name="Ma Q."/>
            <person name="Ju M."/>
            <person name="Zhao R."/>
            <person name="Li G."/>
            <person name="Mu C."/>
            <person name="Tian Q."/>
            <person name="Mei H."/>
            <person name="Zhang T."/>
            <person name="Gao T."/>
            <person name="Zhang H."/>
        </authorList>
    </citation>
    <scope>NUCLEOTIDE SEQUENCE</scope>
    <source>
        <strain evidence="10">G02</strain>
    </source>
</reference>
<evidence type="ECO:0000256" key="2">
    <source>
        <dbReference type="ARBA" id="ARBA00022630"/>
    </source>
</evidence>
<dbReference type="InterPro" id="IPR017927">
    <property type="entry name" value="FAD-bd_FR_type"/>
</dbReference>
<dbReference type="PRINTS" id="PR00466">
    <property type="entry name" value="GP91PHOX"/>
</dbReference>
<dbReference type="InterPro" id="IPR013130">
    <property type="entry name" value="Fe3_Rdtase_TM_dom"/>
</dbReference>
<feature type="transmembrane region" description="Helical" evidence="8">
    <location>
        <begin position="439"/>
        <end position="458"/>
    </location>
</feature>
<evidence type="ECO:0000256" key="6">
    <source>
        <dbReference type="ARBA" id="ARBA00023002"/>
    </source>
</evidence>
<dbReference type="Pfam" id="PF01794">
    <property type="entry name" value="Ferric_reduct"/>
    <property type="match status" value="1"/>
</dbReference>
<keyword evidence="2" id="KW-0285">Flavoprotein</keyword>
<keyword evidence="4" id="KW-0274">FAD</keyword>
<feature type="transmembrane region" description="Helical" evidence="8">
    <location>
        <begin position="138"/>
        <end position="158"/>
    </location>
</feature>
<feature type="transmembrane region" description="Helical" evidence="8">
    <location>
        <begin position="170"/>
        <end position="201"/>
    </location>
</feature>
<feature type="transmembrane region" description="Helical" evidence="8">
    <location>
        <begin position="394"/>
        <end position="419"/>
    </location>
</feature>
<evidence type="ECO:0000256" key="7">
    <source>
        <dbReference type="ARBA" id="ARBA00023136"/>
    </source>
</evidence>
<feature type="transmembrane region" description="Helical" evidence="8">
    <location>
        <begin position="12"/>
        <end position="32"/>
    </location>
</feature>
<dbReference type="PANTHER" id="PTHR11972:SF41">
    <property type="entry name" value="FERRIC REDUCTION OXIDASE 2"/>
    <property type="match status" value="1"/>
</dbReference>
<dbReference type="PANTHER" id="PTHR11972">
    <property type="entry name" value="NADPH OXIDASE"/>
    <property type="match status" value="1"/>
</dbReference>
<keyword evidence="3 8" id="KW-0812">Transmembrane</keyword>
<dbReference type="SFLD" id="SFLDS00052">
    <property type="entry name" value="Ferric_Reductase_Domain"/>
    <property type="match status" value="1"/>
</dbReference>
<dbReference type="GO" id="GO:0000293">
    <property type="term" value="F:ferric-chelate reductase activity"/>
    <property type="evidence" value="ECO:0007669"/>
    <property type="project" value="TreeGrafter"/>
</dbReference>
<evidence type="ECO:0000256" key="4">
    <source>
        <dbReference type="ARBA" id="ARBA00022827"/>
    </source>
</evidence>
<comment type="caution">
    <text evidence="10">The sequence shown here is derived from an EMBL/GenBank/DDBJ whole genome shotgun (WGS) entry which is preliminary data.</text>
</comment>
<gene>
    <name evidence="10" type="ORF">Sradi_0509300</name>
</gene>
<evidence type="ECO:0000259" key="9">
    <source>
        <dbReference type="PROSITE" id="PS51384"/>
    </source>
</evidence>
<organism evidence="10">
    <name type="scientific">Sesamum radiatum</name>
    <name type="common">Black benniseed</name>
    <dbReference type="NCBI Taxonomy" id="300843"/>
    <lineage>
        <taxon>Eukaryota</taxon>
        <taxon>Viridiplantae</taxon>
        <taxon>Streptophyta</taxon>
        <taxon>Embryophyta</taxon>
        <taxon>Tracheophyta</taxon>
        <taxon>Spermatophyta</taxon>
        <taxon>Magnoliopsida</taxon>
        <taxon>eudicotyledons</taxon>
        <taxon>Gunneridae</taxon>
        <taxon>Pentapetalae</taxon>
        <taxon>asterids</taxon>
        <taxon>lamiids</taxon>
        <taxon>Lamiales</taxon>
        <taxon>Pedaliaceae</taxon>
        <taxon>Sesamum</taxon>
    </lineage>
</organism>
<dbReference type="InterPro" id="IPR000778">
    <property type="entry name" value="Cyt_b245_heavy_chain"/>
</dbReference>
<dbReference type="InterPro" id="IPR050369">
    <property type="entry name" value="RBOH/FRE"/>
</dbReference>
<keyword evidence="6" id="KW-0560">Oxidoreductase</keyword>
<sequence>MASSTVVSAIRGAILVLALVVFLGNIMMWIIMPTDTYYNDWLLHILADTNSTFFGIQDYVRHWYKQVPVRAMTRVTRGSSILPMLGLTSEASIKYHIWLGNLAMSLFTAHGFLYILYWCITNRLSEMLKWGDHYVSNIAGEISLLCGLALWITTYPTIRRKMFELFFYTHYLYIFFIIFFILHIGIGFACIMLPGFYLFIIDRYLRFLQSREKVRLVSARVLPCETIELNFSKSRGLKYNPTSTIFINVPTISKLQWHPFTITSNSNLEPERLSVVIKCEGSWSQKLYDQISSPSSIDRLQVSVEGPYGPASTHFLRIMLISVFKNSSHLSILDLILPTSGAPSNSGNLDLQIEAYVTREKGQSKDKLQNPRTIWFKPDASDSPISPALGPNSWLWLAAIISSSFIIYLVLLGVFTQYVVYPIDQNTNNLYSYTKKGSMNMLFICFSIMIAASAAFLWNKKQNAKEAKQIQDMEESVTRILSEIKDSSVGALVSGPKEMRQDVAAICSSGLADNLHFESISFTW</sequence>
<evidence type="ECO:0000256" key="3">
    <source>
        <dbReference type="ARBA" id="ARBA00022692"/>
    </source>
</evidence>
<dbReference type="Pfam" id="PF08022">
    <property type="entry name" value="FAD_binding_8"/>
    <property type="match status" value="1"/>
</dbReference>
<comment type="subcellular location">
    <subcellularLocation>
        <location evidence="1">Membrane</location>
        <topology evidence="1">Multi-pass membrane protein</topology>
    </subcellularLocation>
</comment>
<evidence type="ECO:0000313" key="10">
    <source>
        <dbReference type="EMBL" id="KAL0428833.1"/>
    </source>
</evidence>
<dbReference type="InterPro" id="IPR013112">
    <property type="entry name" value="FAD-bd_8"/>
</dbReference>
<dbReference type="GO" id="GO:0005886">
    <property type="term" value="C:plasma membrane"/>
    <property type="evidence" value="ECO:0007669"/>
    <property type="project" value="TreeGrafter"/>
</dbReference>
<evidence type="ECO:0000256" key="5">
    <source>
        <dbReference type="ARBA" id="ARBA00022989"/>
    </source>
</evidence>
<dbReference type="SUPFAM" id="SSF63380">
    <property type="entry name" value="Riboflavin synthase domain-like"/>
    <property type="match status" value="1"/>
</dbReference>
<reference evidence="10" key="1">
    <citation type="submission" date="2020-06" db="EMBL/GenBank/DDBJ databases">
        <authorList>
            <person name="Li T."/>
            <person name="Hu X."/>
            <person name="Zhang T."/>
            <person name="Song X."/>
            <person name="Zhang H."/>
            <person name="Dai N."/>
            <person name="Sheng W."/>
            <person name="Hou X."/>
            <person name="Wei L."/>
        </authorList>
    </citation>
    <scope>NUCLEOTIDE SEQUENCE</scope>
    <source>
        <strain evidence="10">G02</strain>
        <tissue evidence="10">Leaf</tissue>
    </source>
</reference>
<accession>A0AAW2VI14</accession>
<dbReference type="EMBL" id="JACGWJ010000003">
    <property type="protein sequence ID" value="KAL0428833.1"/>
    <property type="molecule type" value="Genomic_DNA"/>
</dbReference>
<evidence type="ECO:0000256" key="1">
    <source>
        <dbReference type="ARBA" id="ARBA00004141"/>
    </source>
</evidence>
<keyword evidence="5 8" id="KW-1133">Transmembrane helix</keyword>
<keyword evidence="7 8" id="KW-0472">Membrane</keyword>